<accession>A0A834LAS6</accession>
<protein>
    <submittedName>
        <fullName evidence="2">Uncharacterized protein</fullName>
    </submittedName>
</protein>
<sequence length="192" mass="20886">MRDRRRRETSAERSSAVTAVRDERSSERGLDRVREAGDRLLRCESCKVFGHKTCQSKVVHVNSKPQVWVVKPTHVAPIVAEVLSPIVNDVVGVAASASPVSVSVVSVSVVVDGTVERIPTVVDIKKKVGIDGAAYLKVLDFLVSSFGTKFVNSFSNLQNLDSGEDKPDSGAEPITLLTDEEFVPLKRREGSQ</sequence>
<dbReference type="Proteomes" id="UP000626092">
    <property type="component" value="Unassembled WGS sequence"/>
</dbReference>
<keyword evidence="3" id="KW-1185">Reference proteome</keyword>
<evidence type="ECO:0000313" key="3">
    <source>
        <dbReference type="Proteomes" id="UP000626092"/>
    </source>
</evidence>
<dbReference type="EMBL" id="WJXA01000011">
    <property type="protein sequence ID" value="KAF7127149.1"/>
    <property type="molecule type" value="Genomic_DNA"/>
</dbReference>
<name>A0A834LAS6_RHOSS</name>
<dbReference type="OrthoDB" id="1937106at2759"/>
<proteinExistence type="predicted"/>
<gene>
    <name evidence="2" type="ORF">RHSIM_Rhsim11G0053500</name>
</gene>
<evidence type="ECO:0000256" key="1">
    <source>
        <dbReference type="SAM" id="MobiDB-lite"/>
    </source>
</evidence>
<reference evidence="2" key="1">
    <citation type="submission" date="2019-11" db="EMBL/GenBank/DDBJ databases">
        <authorList>
            <person name="Liu Y."/>
            <person name="Hou J."/>
            <person name="Li T.-Q."/>
            <person name="Guan C.-H."/>
            <person name="Wu X."/>
            <person name="Wu H.-Z."/>
            <person name="Ling F."/>
            <person name="Zhang R."/>
            <person name="Shi X.-G."/>
            <person name="Ren J.-P."/>
            <person name="Chen E.-F."/>
            <person name="Sun J.-M."/>
        </authorList>
    </citation>
    <scope>NUCLEOTIDE SEQUENCE</scope>
    <source>
        <strain evidence="2">Adult_tree_wgs_1</strain>
        <tissue evidence="2">Leaves</tissue>
    </source>
</reference>
<feature type="region of interest" description="Disordered" evidence="1">
    <location>
        <begin position="1"/>
        <end position="25"/>
    </location>
</feature>
<organism evidence="2 3">
    <name type="scientific">Rhododendron simsii</name>
    <name type="common">Sims's rhododendron</name>
    <dbReference type="NCBI Taxonomy" id="118357"/>
    <lineage>
        <taxon>Eukaryota</taxon>
        <taxon>Viridiplantae</taxon>
        <taxon>Streptophyta</taxon>
        <taxon>Embryophyta</taxon>
        <taxon>Tracheophyta</taxon>
        <taxon>Spermatophyta</taxon>
        <taxon>Magnoliopsida</taxon>
        <taxon>eudicotyledons</taxon>
        <taxon>Gunneridae</taxon>
        <taxon>Pentapetalae</taxon>
        <taxon>asterids</taxon>
        <taxon>Ericales</taxon>
        <taxon>Ericaceae</taxon>
        <taxon>Ericoideae</taxon>
        <taxon>Rhodoreae</taxon>
        <taxon>Rhododendron</taxon>
    </lineage>
</organism>
<feature type="compositionally biased region" description="Basic and acidic residues" evidence="1">
    <location>
        <begin position="1"/>
        <end position="11"/>
    </location>
</feature>
<dbReference type="AlphaFoldDB" id="A0A834LAS6"/>
<comment type="caution">
    <text evidence="2">The sequence shown here is derived from an EMBL/GenBank/DDBJ whole genome shotgun (WGS) entry which is preliminary data.</text>
</comment>
<evidence type="ECO:0000313" key="2">
    <source>
        <dbReference type="EMBL" id="KAF7127149.1"/>
    </source>
</evidence>